<dbReference type="PROSITE" id="PS00129">
    <property type="entry name" value="GLYCOSYL_HYDROL_F31_1"/>
    <property type="match status" value="1"/>
</dbReference>
<dbReference type="InterPro" id="IPR013780">
    <property type="entry name" value="Glyco_hydro_b"/>
</dbReference>
<dbReference type="PANTHER" id="PTHR22762">
    <property type="entry name" value="ALPHA-GLUCOSIDASE"/>
    <property type="match status" value="1"/>
</dbReference>
<dbReference type="Pfam" id="PF01055">
    <property type="entry name" value="Glyco_hydro_31_2nd"/>
    <property type="match status" value="1"/>
</dbReference>
<evidence type="ECO:0008006" key="9">
    <source>
        <dbReference type="Google" id="ProtNLM"/>
    </source>
</evidence>
<keyword evidence="2 5" id="KW-0378">Hydrolase</keyword>
<comment type="similarity">
    <text evidence="1 5">Belongs to the glycosyl hydrolase 31 family.</text>
</comment>
<dbReference type="CDD" id="cd14752">
    <property type="entry name" value="GH31_N"/>
    <property type="match status" value="1"/>
</dbReference>
<dbReference type="SUPFAM" id="SSF74650">
    <property type="entry name" value="Galactose mutarotase-like"/>
    <property type="match status" value="1"/>
</dbReference>
<evidence type="ECO:0000259" key="6">
    <source>
        <dbReference type="Pfam" id="PF01055"/>
    </source>
</evidence>
<protein>
    <recommendedName>
        <fullName evidence="9">Alpha-glucosidase</fullName>
    </recommendedName>
</protein>
<keyword evidence="3" id="KW-0325">Glycoprotein</keyword>
<evidence type="ECO:0000259" key="7">
    <source>
        <dbReference type="Pfam" id="PF21365"/>
    </source>
</evidence>
<dbReference type="Pfam" id="PF21365">
    <property type="entry name" value="Glyco_hydro_31_3rd"/>
    <property type="match status" value="1"/>
</dbReference>
<feature type="domain" description="Glycosyl hydrolase family 31 C-terminal" evidence="7">
    <location>
        <begin position="667"/>
        <end position="758"/>
    </location>
</feature>
<dbReference type="GO" id="GO:0005975">
    <property type="term" value="P:carbohydrate metabolic process"/>
    <property type="evidence" value="ECO:0007669"/>
    <property type="project" value="InterPro"/>
</dbReference>
<dbReference type="InterPro" id="IPR000322">
    <property type="entry name" value="Glyco_hydro_31_TIM"/>
</dbReference>
<dbReference type="PANTHER" id="PTHR22762:SF133">
    <property type="entry name" value="P-TYPE DOMAIN-CONTAINING PROTEIN"/>
    <property type="match status" value="1"/>
</dbReference>
<dbReference type="Gene3D" id="3.20.20.80">
    <property type="entry name" value="Glycosidases"/>
    <property type="match status" value="1"/>
</dbReference>
<proteinExistence type="inferred from homology"/>
<dbReference type="GO" id="GO:0030246">
    <property type="term" value="F:carbohydrate binding"/>
    <property type="evidence" value="ECO:0007669"/>
    <property type="project" value="InterPro"/>
</dbReference>
<reference evidence="8" key="1">
    <citation type="submission" date="2021-01" db="EMBL/GenBank/DDBJ databases">
        <authorList>
            <person name="Corre E."/>
            <person name="Pelletier E."/>
            <person name="Niang G."/>
            <person name="Scheremetjew M."/>
            <person name="Finn R."/>
            <person name="Kale V."/>
            <person name="Holt S."/>
            <person name="Cochrane G."/>
            <person name="Meng A."/>
            <person name="Brown T."/>
            <person name="Cohen L."/>
        </authorList>
    </citation>
    <scope>NUCLEOTIDE SEQUENCE</scope>
    <source>
        <strain evidence="8">FSP1.4</strain>
    </source>
</reference>
<dbReference type="AlphaFoldDB" id="A0A7S3NAI4"/>
<accession>A0A7S3NAI4</accession>
<gene>
    <name evidence="8" type="ORF">EHAR0213_LOCUS14035</name>
</gene>
<dbReference type="InterPro" id="IPR017853">
    <property type="entry name" value="GH"/>
</dbReference>
<evidence type="ECO:0000256" key="2">
    <source>
        <dbReference type="ARBA" id="ARBA00022801"/>
    </source>
</evidence>
<dbReference type="InterPro" id="IPR011013">
    <property type="entry name" value="Gal_mutarotase_sf_dom"/>
</dbReference>
<sequence length="929" mass="105553">MESQPLGFEYIKDRNVLNLFTKDPTIVMELRTMKNIQFGNSKTDQNFCNPKYYASNVEYDVTGEFADKRVTVQVAPSFTGLYSMKVVFTLIKDNLLNVDFHLQKNITEFEIPYVVLNSTLYPIKTTYAKGKIQSYLTLPKVGDEFYFEVHSKDKPSDLLYSTKGQHLIYSELYKEINAKLYASSRIFGLGERIGDFWLQAGTYTVWNRGPAVQEREDGQTPGKNLYGTHPVFFAQKKTSSDFFAVYHHNTGPQDFVFQATASGTEINVISTSGRSNLFFLMDDKIANVVKNFYDLVGKPMLPPEWGLGWHQSRFGYNSTQALQDVYDGYKNKSFPLDAIWSDVDYLDDFRDFTIDKENFKGLKEFVDKIKTNGTRYVPIIGAGISAGDSEAYFDGIKADVFIKSSIDKSDPLIGRSTPGECVFVDFFMHNSIPYWQDQMETLHQMVAFDGVWLDMNEISNYCDGYCYIDQKAKNPIDNKLFYWPGGRDLERGTISLDAVHENGALELDTHSAYGLLESYATASWFKKKTLRPFVMSRSTFSGSGKYAGHWTGDNYAEYDWLSYSVHNIYQFNFFGVPFTGADICGYNGNTTASLCTKWYKLSVIYPFARNHNSLETNSQEPYVDTFNRTIDYTYDKTAQDVMKKAFLTRYGLHVYTYTQFHKASTDGIPVVRPLFYDYPEDTNAYDSVANNIMLGGSIKASPDYSYSSRYTFYFPERGSKWCPIWEGVYYQCFTGGSFQNIPVPISEILLHFKSGSIIPIQLSDSTKFDKIKDIGSLDDLAQKYKTDLAVLLNEDNNAKGDVRFDGGVTTLIEQYDEIQFSAVADKPLFGNLNMDITFNLTKKTSIAPQTNSQMLGDVIIYDAEELGFYGGTIGTIETVSGDKIALKGEFNSVRKTCRLKHDGAKPTLFKDIVKIHIELPDEASRQSQQ</sequence>
<evidence type="ECO:0000313" key="8">
    <source>
        <dbReference type="EMBL" id="CAE0355118.1"/>
    </source>
</evidence>
<name>A0A7S3NAI4_9SPIT</name>
<dbReference type="GO" id="GO:0004553">
    <property type="term" value="F:hydrolase activity, hydrolyzing O-glycosyl compounds"/>
    <property type="evidence" value="ECO:0007669"/>
    <property type="project" value="InterPro"/>
</dbReference>
<evidence type="ECO:0000256" key="3">
    <source>
        <dbReference type="ARBA" id="ARBA00023180"/>
    </source>
</evidence>
<evidence type="ECO:0000256" key="1">
    <source>
        <dbReference type="ARBA" id="ARBA00007806"/>
    </source>
</evidence>
<evidence type="ECO:0000256" key="4">
    <source>
        <dbReference type="ARBA" id="ARBA00023295"/>
    </source>
</evidence>
<dbReference type="Gene3D" id="2.60.40.1760">
    <property type="entry name" value="glycosyl hydrolase (family 31)"/>
    <property type="match status" value="1"/>
</dbReference>
<dbReference type="SUPFAM" id="SSF51011">
    <property type="entry name" value="Glycosyl hydrolase domain"/>
    <property type="match status" value="1"/>
</dbReference>
<dbReference type="EMBL" id="HBII01033841">
    <property type="protein sequence ID" value="CAE0355118.1"/>
    <property type="molecule type" value="Transcribed_RNA"/>
</dbReference>
<dbReference type="CDD" id="cd06602">
    <property type="entry name" value="GH31_MGAM_SI_GAA"/>
    <property type="match status" value="1"/>
</dbReference>
<dbReference type="SUPFAM" id="SSF51445">
    <property type="entry name" value="(Trans)glycosidases"/>
    <property type="match status" value="1"/>
</dbReference>
<dbReference type="InterPro" id="IPR030458">
    <property type="entry name" value="Glyco_hydro_31_AS"/>
</dbReference>
<dbReference type="InterPro" id="IPR048395">
    <property type="entry name" value="Glyco_hydro_31_C"/>
</dbReference>
<feature type="domain" description="Glycoside hydrolase family 31 TIM barrel" evidence="6">
    <location>
        <begin position="299"/>
        <end position="659"/>
    </location>
</feature>
<organism evidence="8">
    <name type="scientific">Euplotes harpa</name>
    <dbReference type="NCBI Taxonomy" id="151035"/>
    <lineage>
        <taxon>Eukaryota</taxon>
        <taxon>Sar</taxon>
        <taxon>Alveolata</taxon>
        <taxon>Ciliophora</taxon>
        <taxon>Intramacronucleata</taxon>
        <taxon>Spirotrichea</taxon>
        <taxon>Hypotrichia</taxon>
        <taxon>Euplotida</taxon>
        <taxon>Euplotidae</taxon>
        <taxon>Euplotes</taxon>
    </lineage>
</organism>
<dbReference type="Gene3D" id="2.60.40.1180">
    <property type="entry name" value="Golgi alpha-mannosidase II"/>
    <property type="match status" value="1"/>
</dbReference>
<keyword evidence="4 5" id="KW-0326">Glycosidase</keyword>
<evidence type="ECO:0000256" key="5">
    <source>
        <dbReference type="RuleBase" id="RU361185"/>
    </source>
</evidence>